<dbReference type="CDD" id="cd06261">
    <property type="entry name" value="TM_PBP2"/>
    <property type="match status" value="1"/>
</dbReference>
<evidence type="ECO:0000259" key="9">
    <source>
        <dbReference type="PROSITE" id="PS50928"/>
    </source>
</evidence>
<evidence type="ECO:0000256" key="4">
    <source>
        <dbReference type="ARBA" id="ARBA00022475"/>
    </source>
</evidence>
<dbReference type="Pfam" id="PF00528">
    <property type="entry name" value="BPD_transp_1"/>
    <property type="match status" value="1"/>
</dbReference>
<dbReference type="AlphaFoldDB" id="A0A7C8HF11"/>
<keyword evidence="5 8" id="KW-0812">Transmembrane</keyword>
<name>A0A7C8HF11_9FIRM</name>
<keyword evidence="6 8" id="KW-1133">Transmembrane helix</keyword>
<evidence type="ECO:0000256" key="7">
    <source>
        <dbReference type="ARBA" id="ARBA00023136"/>
    </source>
</evidence>
<organism evidence="10 11">
    <name type="scientific">Defluviitalea raffinosedens</name>
    <dbReference type="NCBI Taxonomy" id="1450156"/>
    <lineage>
        <taxon>Bacteria</taxon>
        <taxon>Bacillati</taxon>
        <taxon>Bacillota</taxon>
        <taxon>Clostridia</taxon>
        <taxon>Lachnospirales</taxon>
        <taxon>Defluviitaleaceae</taxon>
        <taxon>Defluviitalea</taxon>
    </lineage>
</organism>
<evidence type="ECO:0000256" key="8">
    <source>
        <dbReference type="RuleBase" id="RU363032"/>
    </source>
</evidence>
<dbReference type="EMBL" id="WSLF01000006">
    <property type="protein sequence ID" value="KAE9634033.1"/>
    <property type="molecule type" value="Genomic_DNA"/>
</dbReference>
<keyword evidence="3 8" id="KW-0813">Transport</keyword>
<protein>
    <submittedName>
        <fullName evidence="10">ABC transporter permease subunit</fullName>
    </submittedName>
</protein>
<evidence type="ECO:0000256" key="6">
    <source>
        <dbReference type="ARBA" id="ARBA00022989"/>
    </source>
</evidence>
<dbReference type="GO" id="GO:0055085">
    <property type="term" value="P:transmembrane transport"/>
    <property type="evidence" value="ECO:0007669"/>
    <property type="project" value="InterPro"/>
</dbReference>
<dbReference type="Gene3D" id="1.10.3720.10">
    <property type="entry name" value="MetI-like"/>
    <property type="match status" value="1"/>
</dbReference>
<comment type="similarity">
    <text evidence="2">Belongs to the binding-protein-dependent transport system permease family. CysTW subfamily.</text>
</comment>
<dbReference type="RefSeq" id="WP_158740315.1">
    <property type="nucleotide sequence ID" value="NZ_JAFBEP010000008.1"/>
</dbReference>
<evidence type="ECO:0000256" key="1">
    <source>
        <dbReference type="ARBA" id="ARBA00004651"/>
    </source>
</evidence>
<keyword evidence="4" id="KW-1003">Cell membrane</keyword>
<feature type="transmembrane region" description="Helical" evidence="8">
    <location>
        <begin position="93"/>
        <end position="113"/>
    </location>
</feature>
<evidence type="ECO:0000256" key="2">
    <source>
        <dbReference type="ARBA" id="ARBA00007069"/>
    </source>
</evidence>
<dbReference type="Proteomes" id="UP000483018">
    <property type="component" value="Unassembled WGS sequence"/>
</dbReference>
<feature type="domain" description="ABC transmembrane type-1" evidence="9">
    <location>
        <begin position="59"/>
        <end position="263"/>
    </location>
</feature>
<feature type="transmembrane region" description="Helical" evidence="8">
    <location>
        <begin position="12"/>
        <end position="31"/>
    </location>
</feature>
<proteinExistence type="inferred from homology"/>
<sequence>MKKKWISYSYVLWMTVFIVVPLVLVLFFSFMSSTDGDFSFTLEHYRRFMDFKEPYIKVLWRSVLLAGISTIICLVLGYPVAMILASKKMSKKSFLMFLFVLPMWMNFLLRTYAWMTLLEKNGFINMILSFFNIGPLQLLYNEGAVILGMVYNFLPFMVLPIYSVLRKIDHSVIEAAEDLGADQFTVFRKIIFPLSLPGVFSGISMVFMPAVTTFVISRLLGGGQFMLIGNLIERQFLLAGDWNFGSAVSIVMMLIILISMAVMSKYDKEHEGGGLW</sequence>
<keyword evidence="7 8" id="KW-0472">Membrane</keyword>
<dbReference type="InterPro" id="IPR035906">
    <property type="entry name" value="MetI-like_sf"/>
</dbReference>
<feature type="transmembrane region" description="Helical" evidence="8">
    <location>
        <begin position="144"/>
        <end position="165"/>
    </location>
</feature>
<dbReference type="PANTHER" id="PTHR42929">
    <property type="entry name" value="INNER MEMBRANE ABC TRANSPORTER PERMEASE PROTEIN YDCU-RELATED-RELATED"/>
    <property type="match status" value="1"/>
</dbReference>
<feature type="transmembrane region" description="Helical" evidence="8">
    <location>
        <begin position="244"/>
        <end position="263"/>
    </location>
</feature>
<feature type="transmembrane region" description="Helical" evidence="8">
    <location>
        <begin position="58"/>
        <end position="81"/>
    </location>
</feature>
<dbReference type="PROSITE" id="PS50928">
    <property type="entry name" value="ABC_TM1"/>
    <property type="match status" value="1"/>
</dbReference>
<dbReference type="PANTHER" id="PTHR42929:SF1">
    <property type="entry name" value="INNER MEMBRANE ABC TRANSPORTER PERMEASE PROTEIN YDCU-RELATED"/>
    <property type="match status" value="1"/>
</dbReference>
<evidence type="ECO:0000313" key="11">
    <source>
        <dbReference type="Proteomes" id="UP000483018"/>
    </source>
</evidence>
<dbReference type="GO" id="GO:0005886">
    <property type="term" value="C:plasma membrane"/>
    <property type="evidence" value="ECO:0007669"/>
    <property type="project" value="UniProtKB-SubCell"/>
</dbReference>
<dbReference type="SUPFAM" id="SSF161098">
    <property type="entry name" value="MetI-like"/>
    <property type="match status" value="1"/>
</dbReference>
<dbReference type="InterPro" id="IPR000515">
    <property type="entry name" value="MetI-like"/>
</dbReference>
<reference evidence="10 11" key="1">
    <citation type="submission" date="2019-12" db="EMBL/GenBank/DDBJ databases">
        <title>Defluviitalea raffinosedens, isolated from a biogas fermenter, genome sequencing and characterization.</title>
        <authorList>
            <person name="Rettenmaier R."/>
            <person name="Schneider M."/>
            <person name="Neuhaus K."/>
            <person name="Liebl W."/>
            <person name="Zverlov V."/>
        </authorList>
    </citation>
    <scope>NUCLEOTIDE SEQUENCE [LARGE SCALE GENOMIC DNA]</scope>
    <source>
        <strain evidence="10 11">249c-K6</strain>
    </source>
</reference>
<feature type="transmembrane region" description="Helical" evidence="8">
    <location>
        <begin position="186"/>
        <end position="208"/>
    </location>
</feature>
<comment type="subcellular location">
    <subcellularLocation>
        <location evidence="1 8">Cell membrane</location>
        <topology evidence="1 8">Multi-pass membrane protein</topology>
    </subcellularLocation>
</comment>
<gene>
    <name evidence="10" type="ORF">GND95_07880</name>
</gene>
<evidence type="ECO:0000313" key="10">
    <source>
        <dbReference type="EMBL" id="KAE9634033.1"/>
    </source>
</evidence>
<evidence type="ECO:0000256" key="5">
    <source>
        <dbReference type="ARBA" id="ARBA00022692"/>
    </source>
</evidence>
<keyword evidence="11" id="KW-1185">Reference proteome</keyword>
<dbReference type="OrthoDB" id="9807047at2"/>
<accession>A0A7C8HF11</accession>
<comment type="caution">
    <text evidence="10">The sequence shown here is derived from an EMBL/GenBank/DDBJ whole genome shotgun (WGS) entry which is preliminary data.</text>
</comment>
<evidence type="ECO:0000256" key="3">
    <source>
        <dbReference type="ARBA" id="ARBA00022448"/>
    </source>
</evidence>